<dbReference type="EMBL" id="AQGQ01000112">
    <property type="protein sequence ID" value="EOD54375.1"/>
    <property type="molecule type" value="Genomic_DNA"/>
</dbReference>
<accession>R1GRS0</accession>
<protein>
    <submittedName>
        <fullName evidence="1">Uncharacterized protein</fullName>
    </submittedName>
</protein>
<sequence length="105" mass="12114">MPEQPSHVIEAMRSGICLRVLFRHYGEGRNRCLFVSVHIKACGSDENTRTHGTADMRPEKASTKQAMEGLWQARMNTPRGWSQLGLYIQFNIIYIMRNDGCRRTE</sequence>
<dbReference type="Proteomes" id="UP000013526">
    <property type="component" value="Unassembled WGS sequence"/>
</dbReference>
<gene>
    <name evidence="1" type="ORF">G113_14711</name>
</gene>
<name>R1GRS0_9GAMM</name>
<comment type="caution">
    <text evidence="1">The sequence shown here is derived from an EMBL/GenBank/DDBJ whole genome shotgun (WGS) entry which is preliminary data.</text>
</comment>
<evidence type="ECO:0000313" key="1">
    <source>
        <dbReference type="EMBL" id="EOD54375.1"/>
    </source>
</evidence>
<evidence type="ECO:0000313" key="2">
    <source>
        <dbReference type="Proteomes" id="UP000013526"/>
    </source>
</evidence>
<dbReference type="AlphaFoldDB" id="R1GRS0"/>
<reference evidence="1 2" key="1">
    <citation type="journal article" date="2013" name="Genome Announc.">
        <title>Draft Genome Sequence of Aeromonas molluscorum Strain 848TT, Isolated from Bivalve Molluscs.</title>
        <authorList>
            <person name="Spataro N."/>
            <person name="Farfan M."/>
            <person name="Albarral V."/>
            <person name="Sanglas A."/>
            <person name="Loren J.G."/>
            <person name="Fuste M.C."/>
            <person name="Bosch E."/>
        </authorList>
    </citation>
    <scope>NUCLEOTIDE SEQUENCE [LARGE SCALE GENOMIC DNA]</scope>
    <source>
        <strain evidence="1 2">848</strain>
    </source>
</reference>
<organism evidence="1 2">
    <name type="scientific">Aeromonas molluscorum 848</name>
    <dbReference type="NCBI Taxonomy" id="1268236"/>
    <lineage>
        <taxon>Bacteria</taxon>
        <taxon>Pseudomonadati</taxon>
        <taxon>Pseudomonadota</taxon>
        <taxon>Gammaproteobacteria</taxon>
        <taxon>Aeromonadales</taxon>
        <taxon>Aeromonadaceae</taxon>
        <taxon>Aeromonas</taxon>
    </lineage>
</organism>
<keyword evidence="2" id="KW-1185">Reference proteome</keyword>
<proteinExistence type="predicted"/>